<name>A0A8S3YF15_PARAO</name>
<reference evidence="2" key="1">
    <citation type="submission" date="2021-04" db="EMBL/GenBank/DDBJ databases">
        <authorList>
            <person name="Tunstrom K."/>
        </authorList>
    </citation>
    <scope>NUCLEOTIDE SEQUENCE</scope>
</reference>
<organism evidence="2 3">
    <name type="scientific">Parnassius apollo</name>
    <name type="common">Apollo butterfly</name>
    <name type="synonym">Papilio apollo</name>
    <dbReference type="NCBI Taxonomy" id="110799"/>
    <lineage>
        <taxon>Eukaryota</taxon>
        <taxon>Metazoa</taxon>
        <taxon>Ecdysozoa</taxon>
        <taxon>Arthropoda</taxon>
        <taxon>Hexapoda</taxon>
        <taxon>Insecta</taxon>
        <taxon>Pterygota</taxon>
        <taxon>Neoptera</taxon>
        <taxon>Endopterygota</taxon>
        <taxon>Lepidoptera</taxon>
        <taxon>Glossata</taxon>
        <taxon>Ditrysia</taxon>
        <taxon>Papilionoidea</taxon>
        <taxon>Papilionidae</taxon>
        <taxon>Parnassiinae</taxon>
        <taxon>Parnassini</taxon>
        <taxon>Parnassius</taxon>
        <taxon>Parnassius</taxon>
    </lineage>
</organism>
<feature type="region of interest" description="Disordered" evidence="1">
    <location>
        <begin position="60"/>
        <end position="87"/>
    </location>
</feature>
<dbReference type="AlphaFoldDB" id="A0A8S3YF15"/>
<evidence type="ECO:0000313" key="3">
    <source>
        <dbReference type="Proteomes" id="UP000691718"/>
    </source>
</evidence>
<protein>
    <submittedName>
        <fullName evidence="2">(apollo) hypothetical protein</fullName>
    </submittedName>
</protein>
<sequence length="138" mass="15601">MNTNALRAYFRAKGEKLEVWRIRLGAGAIYNRHRVKPGRPSSVLRSNIFDVAEHERLRREAVPSSKEITTAEDAAPQLTEQPANVDAAVNTPVVVDSSDDGTVAQEFELVHMRSKLEEMILETRSKPIKIRPRLIRIT</sequence>
<comment type="caution">
    <text evidence="2">The sequence shown here is derived from an EMBL/GenBank/DDBJ whole genome shotgun (WGS) entry which is preliminary data.</text>
</comment>
<evidence type="ECO:0000313" key="2">
    <source>
        <dbReference type="EMBL" id="CAG5059295.1"/>
    </source>
</evidence>
<dbReference type="Proteomes" id="UP000691718">
    <property type="component" value="Unassembled WGS sequence"/>
</dbReference>
<keyword evidence="3" id="KW-1185">Reference proteome</keyword>
<proteinExistence type="predicted"/>
<gene>
    <name evidence="2" type="ORF">PAPOLLO_LOCUS27966</name>
</gene>
<dbReference type="EMBL" id="CAJQZP010001697">
    <property type="protein sequence ID" value="CAG5059295.1"/>
    <property type="molecule type" value="Genomic_DNA"/>
</dbReference>
<accession>A0A8S3YF15</accession>
<evidence type="ECO:0000256" key="1">
    <source>
        <dbReference type="SAM" id="MobiDB-lite"/>
    </source>
</evidence>